<evidence type="ECO:0000313" key="2">
    <source>
        <dbReference type="Proteomes" id="UP001501577"/>
    </source>
</evidence>
<gene>
    <name evidence="1" type="ORF">GCM10019998_02370</name>
</gene>
<name>A0ABN3XZH6_9ENTE</name>
<keyword evidence="2" id="KW-1185">Reference proteome</keyword>
<evidence type="ECO:0000313" key="1">
    <source>
        <dbReference type="EMBL" id="GAA3009755.1"/>
    </source>
</evidence>
<organism evidence="1 2">
    <name type="scientific">Tetragenococcus solitarius</name>
    <dbReference type="NCBI Taxonomy" id="71453"/>
    <lineage>
        <taxon>Bacteria</taxon>
        <taxon>Bacillati</taxon>
        <taxon>Bacillota</taxon>
        <taxon>Bacilli</taxon>
        <taxon>Lactobacillales</taxon>
        <taxon>Enterococcaceae</taxon>
        <taxon>Tetragenococcus</taxon>
    </lineage>
</organism>
<dbReference type="Proteomes" id="UP001501577">
    <property type="component" value="Unassembled WGS sequence"/>
</dbReference>
<dbReference type="EMBL" id="BAAAXQ010000006">
    <property type="protein sequence ID" value="GAA3009755.1"/>
    <property type="molecule type" value="Genomic_DNA"/>
</dbReference>
<protein>
    <submittedName>
        <fullName evidence="1">Uncharacterized protein</fullName>
    </submittedName>
</protein>
<proteinExistence type="predicted"/>
<sequence length="50" mass="5810">MTWFKIMAYTSMIKEYYAFVGAFKFNPQSSIILTGVPRLPKILIILPRTI</sequence>
<comment type="caution">
    <text evidence="1">The sequence shown here is derived from an EMBL/GenBank/DDBJ whole genome shotgun (WGS) entry which is preliminary data.</text>
</comment>
<reference evidence="1 2" key="1">
    <citation type="journal article" date="2019" name="Int. J. Syst. Evol. Microbiol.">
        <title>The Global Catalogue of Microorganisms (GCM) 10K type strain sequencing project: providing services to taxonomists for standard genome sequencing and annotation.</title>
        <authorList>
            <consortium name="The Broad Institute Genomics Platform"/>
            <consortium name="The Broad Institute Genome Sequencing Center for Infectious Disease"/>
            <person name="Wu L."/>
            <person name="Ma J."/>
        </authorList>
    </citation>
    <scope>NUCLEOTIDE SEQUENCE [LARGE SCALE GENOMIC DNA]</scope>
    <source>
        <strain evidence="1 2">JCM 8736</strain>
    </source>
</reference>
<accession>A0ABN3XZH6</accession>